<feature type="compositionally biased region" description="Basic and acidic residues" evidence="1">
    <location>
        <begin position="23"/>
        <end position="36"/>
    </location>
</feature>
<feature type="region of interest" description="Disordered" evidence="1">
    <location>
        <begin position="15"/>
        <end position="42"/>
    </location>
</feature>
<dbReference type="AlphaFoldDB" id="A0A286TBC0"/>
<evidence type="ECO:0000313" key="3">
    <source>
        <dbReference type="Proteomes" id="UP000262177"/>
    </source>
</evidence>
<gene>
    <name evidence="2" type="ORF">BBJK_00395</name>
</gene>
<reference evidence="2 3" key="1">
    <citation type="journal article" date="2017" name="Biosci. Biotechnol. Biochem.">
        <title>Identification and characterization of a sulfoglycosidase from Bifidobacterium bifidum implicated in mucin glycan utilization.</title>
        <authorList>
            <person name="Katoh T."/>
            <person name="Maeshibu T."/>
            <person name="Kikkawa K."/>
            <person name="Gotoh A."/>
            <person name="Tomabechi Y."/>
            <person name="Nakamura M."/>
            <person name="Liao W.-H."/>
            <person name="Yamaguchi M."/>
            <person name="Ashida H."/>
            <person name="Yamamoto K."/>
            <person name="Katayama T."/>
        </authorList>
    </citation>
    <scope>NUCLEOTIDE SEQUENCE [LARGE SCALE GENOMIC DNA]</scope>
    <source>
        <strain evidence="2 3">JCM 7004</strain>
    </source>
</reference>
<organism evidence="2 3">
    <name type="scientific">Bifidobacterium bifidum LMG 13195</name>
    <dbReference type="NCBI Taxonomy" id="1207542"/>
    <lineage>
        <taxon>Bacteria</taxon>
        <taxon>Bacillati</taxon>
        <taxon>Actinomycetota</taxon>
        <taxon>Actinomycetes</taxon>
        <taxon>Bifidobacteriales</taxon>
        <taxon>Bifidobacteriaceae</taxon>
        <taxon>Bifidobacterium</taxon>
    </lineage>
</organism>
<evidence type="ECO:0000256" key="1">
    <source>
        <dbReference type="SAM" id="MobiDB-lite"/>
    </source>
</evidence>
<dbReference type="EMBL" id="AP018131">
    <property type="protein sequence ID" value="BBA47310.1"/>
    <property type="molecule type" value="Genomic_DNA"/>
</dbReference>
<dbReference type="Proteomes" id="UP000262177">
    <property type="component" value="Chromosome"/>
</dbReference>
<name>A0A286TBC0_BIFBI</name>
<proteinExistence type="predicted"/>
<accession>A0A286TBC0</accession>
<sequence length="42" mass="4624">MKRSLVSDAIAAWTAVPGNRRAQPADRDEIQERRPESSASAE</sequence>
<evidence type="ECO:0000313" key="2">
    <source>
        <dbReference type="EMBL" id="BBA47310.1"/>
    </source>
</evidence>
<protein>
    <submittedName>
        <fullName evidence="2">Uncharacterized protein</fullName>
    </submittedName>
</protein>